<protein>
    <submittedName>
        <fullName evidence="1">TnsA-like heteromeric transposase endonuclease subunit</fullName>
    </submittedName>
</protein>
<keyword evidence="2" id="KW-1185">Reference proteome</keyword>
<organism evidence="1 2">
    <name type="scientific">Cellulosimicrobium composti</name>
    <dbReference type="NCBI Taxonomy" id="2672572"/>
    <lineage>
        <taxon>Bacteria</taxon>
        <taxon>Bacillati</taxon>
        <taxon>Actinomycetota</taxon>
        <taxon>Actinomycetes</taxon>
        <taxon>Micrococcales</taxon>
        <taxon>Promicromonosporaceae</taxon>
        <taxon>Cellulosimicrobium</taxon>
    </lineage>
</organism>
<dbReference type="Proteomes" id="UP000471672">
    <property type="component" value="Unassembled WGS sequence"/>
</dbReference>
<gene>
    <name evidence="1" type="ORF">GYH36_11795</name>
</gene>
<evidence type="ECO:0000313" key="2">
    <source>
        <dbReference type="Proteomes" id="UP000471672"/>
    </source>
</evidence>
<name>A0ABX0BGU9_9MICO</name>
<evidence type="ECO:0000313" key="1">
    <source>
        <dbReference type="EMBL" id="NDO90138.1"/>
    </source>
</evidence>
<proteinExistence type="predicted"/>
<sequence length="217" mass="24192">MEVEWDWQAGGPPVRSLIPARRPAADAMSRHAPVHMSCQTTGTYIVLESGLEYELARELDRDPDVVWIGTQPALLVFADGSRHVPDLLSEHSDGCVTVWDARPMERRDEDFVRITGLTAAACAQVGWHYALYDAAVTARRLNLLWLATYRHRPEWPHTAAVARLLAHVAPTATVDDLLALDEGDGHLIAVMWHLLWSGELVVNLDEPIRPGTVVSRR</sequence>
<reference evidence="1 2" key="1">
    <citation type="journal article" date="2021" name="Arch. Microbiol.">
        <title>Cellulosimicrobium fucosivorans sp. nov., isolated from San Elijo Lagoon, contains a fucose metabolic pathway linked to carotenoid production.</title>
        <authorList>
            <person name="Aviles F.A."/>
            <person name="Kyndt J.A."/>
        </authorList>
    </citation>
    <scope>NUCLEOTIDE SEQUENCE [LARGE SCALE GENOMIC DNA]</scope>
    <source>
        <strain evidence="1 2">SE3</strain>
    </source>
</reference>
<comment type="caution">
    <text evidence="1">The sequence shown here is derived from an EMBL/GenBank/DDBJ whole genome shotgun (WGS) entry which is preliminary data.</text>
</comment>
<dbReference type="EMBL" id="JAAFAN010000037">
    <property type="protein sequence ID" value="NDO90138.1"/>
    <property type="molecule type" value="Genomic_DNA"/>
</dbReference>
<dbReference type="NCBIfam" id="NF033179">
    <property type="entry name" value="TnsA_like_Actin"/>
    <property type="match status" value="1"/>
</dbReference>
<accession>A0ABX0BGU9</accession>
<dbReference type="InterPro" id="IPR048000">
    <property type="entry name" value="TnsA-like"/>
</dbReference>